<dbReference type="InterPro" id="IPR002060">
    <property type="entry name" value="Squ/phyt_synthse"/>
</dbReference>
<dbReference type="Gene3D" id="1.10.600.10">
    <property type="entry name" value="Farnesyl Diphosphate Synthase"/>
    <property type="match status" value="1"/>
</dbReference>
<dbReference type="Proteomes" id="UP000197153">
    <property type="component" value="Chromosome 2"/>
</dbReference>
<evidence type="ECO:0000313" key="1">
    <source>
        <dbReference type="EMBL" id="ASG23570.1"/>
    </source>
</evidence>
<dbReference type="SUPFAM" id="SSF48576">
    <property type="entry name" value="Terpenoid synthases"/>
    <property type="match status" value="1"/>
</dbReference>
<dbReference type="KEGG" id="nao:Y958_17545"/>
<proteinExistence type="predicted"/>
<dbReference type="RefSeq" id="WP_088874060.1">
    <property type="nucleotide sequence ID" value="NZ_CP022111.1"/>
</dbReference>
<gene>
    <name evidence="1" type="ORF">Y958_17545</name>
</gene>
<name>A0A248JYE3_9PROT</name>
<dbReference type="Pfam" id="PF00494">
    <property type="entry name" value="SQS_PSY"/>
    <property type="match status" value="1"/>
</dbReference>
<dbReference type="EMBL" id="CP022111">
    <property type="protein sequence ID" value="ASG23570.1"/>
    <property type="molecule type" value="Genomic_DNA"/>
</dbReference>
<dbReference type="AlphaFoldDB" id="A0A248JYE3"/>
<accession>A0A248JYE3</accession>
<reference evidence="1 2" key="1">
    <citation type="submission" date="2017-06" db="EMBL/GenBank/DDBJ databases">
        <title>Complete genome sequence of Nitrospirillum amazonense strain CBAmC, an endophytic nitrogen-fixing and plant growth-promoting bacterium, isolated from sugarcane.</title>
        <authorList>
            <person name="Schwab S."/>
            <person name="dos Santos Teixeira K.R."/>
            <person name="Simoes Araujo J.L."/>
            <person name="Soares Vidal M."/>
            <person name="Borges de Freitas H.R."/>
            <person name="Rivello Crivelaro A.L."/>
            <person name="Bueno de Camargo Nunes A."/>
            <person name="dos Santos C.M."/>
            <person name="Palmeira da Silva Rosa D."/>
            <person name="da Silva Padilha D."/>
            <person name="da Silva E."/>
            <person name="Araujo Terra L."/>
            <person name="Soares Mendes V."/>
            <person name="Farinelli L."/>
            <person name="Magalhaes Cruz L."/>
            <person name="Baldani J.I."/>
        </authorList>
    </citation>
    <scope>NUCLEOTIDE SEQUENCE [LARGE SCALE GENOMIC DNA]</scope>
    <source>
        <strain evidence="1 2">CBAmC</strain>
    </source>
</reference>
<dbReference type="InterPro" id="IPR008949">
    <property type="entry name" value="Isoprenoid_synthase_dom_sf"/>
</dbReference>
<dbReference type="PANTHER" id="PTHR31480">
    <property type="entry name" value="BIFUNCTIONAL LYCOPENE CYCLASE/PHYTOENE SYNTHASE"/>
    <property type="match status" value="1"/>
</dbReference>
<sequence length="285" mass="30884">MAPSAQPTLSYCLDTVRRQDPDRFLTLLFAPADRREDLAALYAFNHEVAKTREVVTEPMLGQIRLQWWRDSIAGIYEGEPRRHEVVQPLAQAAQRHGLDRAQLELLVDAREADMDDAAPADLACLVSYAEVTSAPLVRLALQILGVAPEGAAATVAAHVGRGWALAGILRAVPFLARAHRSRMPADLMLKHGADEAALFELKPQPGLAVVAEEIADAAQAELTAARRLRGQLPRAAVPALLPARLASLSLARLAKASHDPLAPELLRPDGLRAARLAWAAFSGRW</sequence>
<protein>
    <submittedName>
        <fullName evidence="1">Phytoene synthase</fullName>
    </submittedName>
</protein>
<evidence type="ECO:0000313" key="2">
    <source>
        <dbReference type="Proteomes" id="UP000197153"/>
    </source>
</evidence>
<organism evidence="1 2">
    <name type="scientific">Nitrospirillum viridazoti CBAmc</name>
    <dbReference type="NCBI Taxonomy" id="1441467"/>
    <lineage>
        <taxon>Bacteria</taxon>
        <taxon>Pseudomonadati</taxon>
        <taxon>Pseudomonadota</taxon>
        <taxon>Alphaproteobacteria</taxon>
        <taxon>Rhodospirillales</taxon>
        <taxon>Azospirillaceae</taxon>
        <taxon>Nitrospirillum</taxon>
        <taxon>Nitrospirillum viridazoti</taxon>
    </lineage>
</organism>
<dbReference type="GO" id="GO:0016765">
    <property type="term" value="F:transferase activity, transferring alkyl or aryl (other than methyl) groups"/>
    <property type="evidence" value="ECO:0007669"/>
    <property type="project" value="UniProtKB-ARBA"/>
</dbReference>
<keyword evidence="2" id="KW-1185">Reference proteome</keyword>